<evidence type="ECO:0000313" key="1">
    <source>
        <dbReference type="EMBL" id="GAI44911.1"/>
    </source>
</evidence>
<name>X1PQW1_9ZZZZ</name>
<gene>
    <name evidence="1" type="ORF">S06H3_48829</name>
</gene>
<dbReference type="AlphaFoldDB" id="X1PQW1"/>
<feature type="non-terminal residue" evidence="1">
    <location>
        <position position="254"/>
    </location>
</feature>
<protein>
    <submittedName>
        <fullName evidence="1">Uncharacterized protein</fullName>
    </submittedName>
</protein>
<dbReference type="EMBL" id="BARV01030778">
    <property type="protein sequence ID" value="GAI44911.1"/>
    <property type="molecule type" value="Genomic_DNA"/>
</dbReference>
<comment type="caution">
    <text evidence="1">The sequence shown here is derived from an EMBL/GenBank/DDBJ whole genome shotgun (WGS) entry which is preliminary data.</text>
</comment>
<feature type="non-terminal residue" evidence="1">
    <location>
        <position position="1"/>
    </location>
</feature>
<dbReference type="InterPro" id="IPR021655">
    <property type="entry name" value="Put_metal-bd"/>
</dbReference>
<sequence>VTYDVYYNKNAGDWNEVASDLQSTSTTFVISNKNGTGFGINVTPKIGSIIGVSNVSQTFDIEGDCDVDGHDFDGIGGEDCDDTDDSIYPGADEIAYDGIDQNCSGSDRADLDGDGFNADCDFIDGPCAVPGGDDCNDGDEDINPGATESTSDASTCSDGLDNDCDEYIDWSDFNCGQGFELDPDYFNGTGTNFSNIDDISEIISPVILNRTGMGQITFSATAWDTINFSGVKLMSRIKIEPNFISVDADVEPKL</sequence>
<proteinExistence type="predicted"/>
<accession>X1PQW1</accession>
<dbReference type="Pfam" id="PF11617">
    <property type="entry name" value="Cu-binding_MopE"/>
    <property type="match status" value="2"/>
</dbReference>
<reference evidence="1" key="1">
    <citation type="journal article" date="2014" name="Front. Microbiol.">
        <title>High frequency of phylogenetically diverse reductive dehalogenase-homologous genes in deep subseafloor sedimentary metagenomes.</title>
        <authorList>
            <person name="Kawai M."/>
            <person name="Futagami T."/>
            <person name="Toyoda A."/>
            <person name="Takaki Y."/>
            <person name="Nishi S."/>
            <person name="Hori S."/>
            <person name="Arai W."/>
            <person name="Tsubouchi T."/>
            <person name="Morono Y."/>
            <person name="Uchiyama I."/>
            <person name="Ito T."/>
            <person name="Fujiyama A."/>
            <person name="Inagaki F."/>
            <person name="Takami H."/>
        </authorList>
    </citation>
    <scope>NUCLEOTIDE SEQUENCE</scope>
    <source>
        <strain evidence="1">Expedition CK06-06</strain>
    </source>
</reference>
<organism evidence="1">
    <name type="scientific">marine sediment metagenome</name>
    <dbReference type="NCBI Taxonomy" id="412755"/>
    <lineage>
        <taxon>unclassified sequences</taxon>
        <taxon>metagenomes</taxon>
        <taxon>ecological metagenomes</taxon>
    </lineage>
</organism>